<dbReference type="Gene3D" id="3.30.360.10">
    <property type="entry name" value="Dihydrodipicolinate Reductase, domain 2"/>
    <property type="match status" value="1"/>
</dbReference>
<dbReference type="InterPro" id="IPR036291">
    <property type="entry name" value="NAD(P)-bd_dom_sf"/>
</dbReference>
<evidence type="ECO:0000313" key="5">
    <source>
        <dbReference type="Proteomes" id="UP000334990"/>
    </source>
</evidence>
<dbReference type="PANTHER" id="PTHR43818:SF11">
    <property type="entry name" value="BCDNA.GH03377"/>
    <property type="match status" value="1"/>
</dbReference>
<accession>A0A5M3VRU5</accession>
<dbReference type="PROSITE" id="PS51257">
    <property type="entry name" value="PROKAR_LIPOPROTEIN"/>
    <property type="match status" value="1"/>
</dbReference>
<dbReference type="OrthoDB" id="9771072at2"/>
<keyword evidence="5" id="KW-1185">Reference proteome</keyword>
<dbReference type="PANTHER" id="PTHR43818">
    <property type="entry name" value="BCDNA.GH03377"/>
    <property type="match status" value="1"/>
</dbReference>
<reference evidence="4 5" key="1">
    <citation type="submission" date="2019-10" db="EMBL/GenBank/DDBJ databases">
        <title>Whole genome shotgun sequence of Acrocarpospora corrugata NBRC 13972.</title>
        <authorList>
            <person name="Ichikawa N."/>
            <person name="Kimura A."/>
            <person name="Kitahashi Y."/>
            <person name="Komaki H."/>
            <person name="Oguchi A."/>
        </authorList>
    </citation>
    <scope>NUCLEOTIDE SEQUENCE [LARGE SCALE GENOMIC DNA]</scope>
    <source>
        <strain evidence="4 5">NBRC 13972</strain>
    </source>
</reference>
<evidence type="ECO:0000259" key="2">
    <source>
        <dbReference type="Pfam" id="PF01408"/>
    </source>
</evidence>
<gene>
    <name evidence="4" type="ORF">Acor_15580</name>
</gene>
<dbReference type="EMBL" id="BLAD01000040">
    <property type="protein sequence ID" value="GER99494.1"/>
    <property type="molecule type" value="Genomic_DNA"/>
</dbReference>
<dbReference type="InterPro" id="IPR050463">
    <property type="entry name" value="Gfo/Idh/MocA_oxidrdct_glycsds"/>
</dbReference>
<dbReference type="GO" id="GO:0016491">
    <property type="term" value="F:oxidoreductase activity"/>
    <property type="evidence" value="ECO:0007669"/>
    <property type="project" value="UniProtKB-KW"/>
</dbReference>
<feature type="domain" description="Gfo/Idh/MocA-like oxidoreductase N-terminal" evidence="2">
    <location>
        <begin position="6"/>
        <end position="122"/>
    </location>
</feature>
<evidence type="ECO:0000259" key="3">
    <source>
        <dbReference type="Pfam" id="PF19858"/>
    </source>
</evidence>
<dbReference type="Gene3D" id="3.40.50.720">
    <property type="entry name" value="NAD(P)-binding Rossmann-like Domain"/>
    <property type="match status" value="1"/>
</dbReference>
<protein>
    <submittedName>
        <fullName evidence="4">Oxidoreductase</fullName>
    </submittedName>
</protein>
<name>A0A5M3VRU5_9ACTN</name>
<dbReference type="Pfam" id="PF01408">
    <property type="entry name" value="GFO_IDH_MocA"/>
    <property type="match status" value="1"/>
</dbReference>
<comment type="caution">
    <text evidence="4">The sequence shown here is derived from an EMBL/GenBank/DDBJ whole genome shotgun (WGS) entry which is preliminary data.</text>
</comment>
<keyword evidence="1" id="KW-0560">Oxidoreductase</keyword>
<dbReference type="AlphaFoldDB" id="A0A5M3VRU5"/>
<dbReference type="Pfam" id="PF19858">
    <property type="entry name" value="OxRdtase_C"/>
    <property type="match status" value="1"/>
</dbReference>
<proteinExistence type="predicted"/>
<dbReference type="InterPro" id="IPR045560">
    <property type="entry name" value="LigC_C"/>
</dbReference>
<dbReference type="SUPFAM" id="SSF55347">
    <property type="entry name" value="Glyceraldehyde-3-phosphate dehydrogenase-like, C-terminal domain"/>
    <property type="match status" value="1"/>
</dbReference>
<dbReference type="InterPro" id="IPR000683">
    <property type="entry name" value="Gfo/Idh/MocA-like_OxRdtase_N"/>
</dbReference>
<feature type="domain" description="4-carboxy-2-hydroxymuconate-6-semialdehyde dehydrogenase-like C-terminal" evidence="3">
    <location>
        <begin position="131"/>
        <end position="247"/>
    </location>
</feature>
<dbReference type="Proteomes" id="UP000334990">
    <property type="component" value="Unassembled WGS sequence"/>
</dbReference>
<evidence type="ECO:0000313" key="4">
    <source>
        <dbReference type="EMBL" id="GER99494.1"/>
    </source>
</evidence>
<dbReference type="SUPFAM" id="SSF51735">
    <property type="entry name" value="NAD(P)-binding Rossmann-fold domains"/>
    <property type="match status" value="1"/>
</dbReference>
<dbReference type="RefSeq" id="WP_155335880.1">
    <property type="nucleotide sequence ID" value="NZ_BAAABN010000042.1"/>
</dbReference>
<sequence length="314" mass="33153">MKATGIGILGPGAIGACHARAIRAAGGRIVAVAGPKPEENAEFAAEHDIPRSYTDTSALLADDDVNAVVVAAPSPVHAELTVAALRAGRDVLCEIPAGVSLAEAELVARTAEETGRFAAMGHTLRFWAPHLEVRARVERGELRLRHIVARSLQLRQSNMGWTGRARDWTDSVLWHHGAHLVDAALWLLDAPEVSVHGRCGPPWPGSGSPMDVAAVLITPAGDLATLSLSYHSREPVSDYILIAEDQTLHIRDGRLYGPDGVIVDSPGVAATQDAAIEAQDADFLAAVAEGRTPRCTVADVLPAMRVLDALETAS</sequence>
<evidence type="ECO:0000256" key="1">
    <source>
        <dbReference type="ARBA" id="ARBA00023002"/>
    </source>
</evidence>
<organism evidence="4 5">
    <name type="scientific">Acrocarpospora corrugata</name>
    <dbReference type="NCBI Taxonomy" id="35763"/>
    <lineage>
        <taxon>Bacteria</taxon>
        <taxon>Bacillati</taxon>
        <taxon>Actinomycetota</taxon>
        <taxon>Actinomycetes</taxon>
        <taxon>Streptosporangiales</taxon>
        <taxon>Streptosporangiaceae</taxon>
        <taxon>Acrocarpospora</taxon>
    </lineage>
</organism>
<dbReference type="GO" id="GO:0000166">
    <property type="term" value="F:nucleotide binding"/>
    <property type="evidence" value="ECO:0007669"/>
    <property type="project" value="InterPro"/>
</dbReference>